<organism evidence="2 3">
    <name type="scientific">Rhizobium leguminosarum bv. trifolii (strain WSM1325)</name>
    <dbReference type="NCBI Taxonomy" id="395491"/>
    <lineage>
        <taxon>Bacteria</taxon>
        <taxon>Pseudomonadati</taxon>
        <taxon>Pseudomonadota</taxon>
        <taxon>Alphaproteobacteria</taxon>
        <taxon>Hyphomicrobiales</taxon>
        <taxon>Rhizobiaceae</taxon>
        <taxon>Rhizobium/Agrobacterium group</taxon>
        <taxon>Rhizobium</taxon>
    </lineage>
</organism>
<keyword evidence="2" id="KW-0614">Plasmid</keyword>
<evidence type="ECO:0000313" key="2">
    <source>
        <dbReference type="EMBL" id="ACS61048.1"/>
    </source>
</evidence>
<evidence type="ECO:0000259" key="1">
    <source>
        <dbReference type="Pfam" id="PF18476"/>
    </source>
</evidence>
<dbReference type="HOGENOM" id="CLU_463725_0_0_5"/>
<accession>C6BAE0</accession>
<dbReference type="KEGG" id="rlg:Rleg_6297"/>
<gene>
    <name evidence="2" type="ordered locus">Rleg_6297</name>
</gene>
<protein>
    <recommendedName>
        <fullName evidence="1">PIN like domain-containing protein</fullName>
    </recommendedName>
</protein>
<proteinExistence type="predicted"/>
<dbReference type="EMBL" id="CP001627">
    <property type="protein sequence ID" value="ACS61048.1"/>
    <property type="molecule type" value="Genomic_DNA"/>
</dbReference>
<dbReference type="InterPro" id="IPR041578">
    <property type="entry name" value="PIN_8"/>
</dbReference>
<dbReference type="Pfam" id="PF18476">
    <property type="entry name" value="PIN_8"/>
    <property type="match status" value="1"/>
</dbReference>
<reference evidence="2 3" key="1">
    <citation type="journal article" date="2010" name="Stand. Genomic Sci.">
        <title>Complete genome sequence of Rhizobium leguminosarum bv. trifolii strain WSM1325, an effective microsymbiont of annual Mediterranean clovers.</title>
        <authorList>
            <person name="Reeve W."/>
            <person name="O'Hara G."/>
            <person name="Chain P."/>
            <person name="Ardley J."/>
            <person name="Brau L."/>
            <person name="Nandesena K."/>
            <person name="Tiwari R."/>
            <person name="Copeland A."/>
            <person name="Nolan M."/>
            <person name="Han C."/>
            <person name="Brettin T."/>
            <person name="Land M."/>
            <person name="Ovchinikova G."/>
            <person name="Ivanova N."/>
            <person name="Mavromatis K."/>
            <person name="Markowitz V."/>
            <person name="Kyrpides N."/>
            <person name="Melino V."/>
            <person name="Denton M."/>
            <person name="Yates R."/>
            <person name="Howieson J."/>
        </authorList>
    </citation>
    <scope>NUCLEOTIDE SEQUENCE [LARGE SCALE GENOMIC DNA]</scope>
    <source>
        <strain evidence="3">WSM1325</strain>
        <plasmid evidence="3">Plasmid pR132505</plasmid>
    </source>
</reference>
<sequence>MRGKHKRFVAAKEIKRPLPKLTIPTDVQTFEDYFARLQILQNRADTHIYFDTSFLVWLTGVSSDGRAELLSWLHAIGQSRIHIPVWAAHEYFRHHVTGLISNQLQVVAGNLRTAANDSYAALRPYLDTPVRGEHRSLAEIHTNVRKTLIDVKRLAGFASKWSTEHYQSHVNDVFKMINDYGVQSGSVFDNLHDIEILEKSRYTGRIPPGFKDQKKKERDGVGSNSFGDLEFWREILRHSKDVRAKSVIILSNDRKNDWLMGAQPAPTIDREDEVIAAKRSWNPIPRAHPMLLFEAHASAGVEELVLTDTVYLATYFKKAGIPCQSFFNAAVDVELPEPSEFDKDVRKGLKATAAMVGSEPRGKNDDIPAGTLFKDGPNVLVAPLKLNLAFTTSGKLEHPPGKALVKAVLDDNTESRGIINFLQLELFKAADTGTLVWLARALVSRSQAGDSLAVAHCSDLLGMIDELPSGTATCLYLGFLAGAYFDGDDLRAPPSAPIFQALLGLQDRPFAAQPIAVITGKFRKLHKKPLYSPDPAMPALPVTVQLKDVSGGRSSIFGLQIGGLGVLDAAQSEEELTLSHLLDGQGSATVRSIAERASQLLGFPVAQLLNTAELDRQVEFSPTIGLIAPSETVLLIDE</sequence>
<dbReference type="AlphaFoldDB" id="C6BAE0"/>
<geneLocation type="plasmid" evidence="2 3">
    <name>pR132505</name>
</geneLocation>
<dbReference type="Proteomes" id="UP000002256">
    <property type="component" value="Plasmid pR132505"/>
</dbReference>
<name>C6BAE0_RHILS</name>
<feature type="domain" description="PIN like" evidence="1">
    <location>
        <begin position="48"/>
        <end position="260"/>
    </location>
</feature>
<evidence type="ECO:0000313" key="3">
    <source>
        <dbReference type="Proteomes" id="UP000002256"/>
    </source>
</evidence>
<dbReference type="OrthoDB" id="9182727at2"/>